<dbReference type="RefSeq" id="WP_342628332.1">
    <property type="nucleotide sequence ID" value="NZ_CP152276.1"/>
</dbReference>
<organism evidence="1 2">
    <name type="scientific">Nguyenibacter vanlangensis</name>
    <dbReference type="NCBI Taxonomy" id="1216886"/>
    <lineage>
        <taxon>Bacteria</taxon>
        <taxon>Pseudomonadati</taxon>
        <taxon>Pseudomonadota</taxon>
        <taxon>Alphaproteobacteria</taxon>
        <taxon>Acetobacterales</taxon>
        <taxon>Acetobacteraceae</taxon>
        <taxon>Nguyenibacter</taxon>
    </lineage>
</organism>
<proteinExistence type="predicted"/>
<evidence type="ECO:0000313" key="2">
    <source>
        <dbReference type="Proteomes" id="UP001449795"/>
    </source>
</evidence>
<sequence>MTEYAIEFDDRALRQWDDLDGSVRAALVAAGSVLMGDTGLLGR</sequence>
<reference evidence="1 2" key="1">
    <citation type="submission" date="2024-04" db="EMBL/GenBank/DDBJ databases">
        <title>Complete genome sequence of Nguyenibacter vanlangesis HBCM-1154, a strain capable of nitrogen fixation, IAA production, and phosphorus solubilization isolated from sugarcane soil.</title>
        <authorList>
            <person name="MY HANH P."/>
        </authorList>
    </citation>
    <scope>NUCLEOTIDE SEQUENCE [LARGE SCALE GENOMIC DNA]</scope>
    <source>
        <strain evidence="1 2">HBCM 1154</strain>
    </source>
</reference>
<protein>
    <submittedName>
        <fullName evidence="1">Uncharacterized protein</fullName>
    </submittedName>
</protein>
<accession>A0ABZ3D5E8</accession>
<dbReference type="EMBL" id="CP152276">
    <property type="protein sequence ID" value="XAE42671.1"/>
    <property type="molecule type" value="Genomic_DNA"/>
</dbReference>
<dbReference type="Proteomes" id="UP001449795">
    <property type="component" value="Chromosome"/>
</dbReference>
<gene>
    <name evidence="1" type="ORF">AAC691_20895</name>
</gene>
<keyword evidence="2" id="KW-1185">Reference proteome</keyword>
<evidence type="ECO:0000313" key="1">
    <source>
        <dbReference type="EMBL" id="XAE42671.1"/>
    </source>
</evidence>
<name>A0ABZ3D5E8_9PROT</name>